<dbReference type="Pfam" id="PF11397">
    <property type="entry name" value="GlcNAc"/>
    <property type="match status" value="2"/>
</dbReference>
<dbReference type="InterPro" id="IPR021067">
    <property type="entry name" value="Glycosyltransferase"/>
</dbReference>
<evidence type="ECO:0008006" key="2">
    <source>
        <dbReference type="Google" id="ProtNLM"/>
    </source>
</evidence>
<dbReference type="AlphaFoldDB" id="Q6UCZ6"/>
<name>Q6UCZ6_9PROT</name>
<dbReference type="SUPFAM" id="SSF53448">
    <property type="entry name" value="Nucleotide-diphospho-sugar transferases"/>
    <property type="match status" value="1"/>
</dbReference>
<sequence length="328" mass="37918">MKIFISIASYQDPLLETTIRGAFDNADKPDNLFFGVCDQSSHAIDINIFSFSNQISYDHVEPELSEGPCWARHRIQKFFNEEDYYLQIDSHMQFQKGWDTYLLSYMQRIQSVDSYSHKLPIITCYPRAFDIVDFNSGTYSLDTADTNTHIIAYREDSIFLKDSFSRQIGAITDIEITHGYLLAAGCLFAPGAFVKEVPYDPEFYFYGEEISLMIRAFTRGFGIFHIPAVPIFHLYTDTSDLKRKLHWDETEDGNRQVKWHEREEKSLSKLSMVIHGEVEGIYGLGNKRTLKDYEFLSGINLIEREIVDKDKATTANFVSSLSWKNSPF</sequence>
<dbReference type="Gene3D" id="3.90.550.10">
    <property type="entry name" value="Spore Coat Polysaccharide Biosynthesis Protein SpsA, Chain A"/>
    <property type="match status" value="1"/>
</dbReference>
<evidence type="ECO:0000313" key="1">
    <source>
        <dbReference type="EMBL" id="AAR05244.1"/>
    </source>
</evidence>
<reference evidence="1" key="2">
    <citation type="submission" date="2003-08" db="EMBL/GenBank/DDBJ databases">
        <authorList>
            <person name="de la Torre J.R."/>
            <person name="Christianson L.M."/>
            <person name="Beja O."/>
            <person name="Suzuki M.T."/>
            <person name="Karl D.M."/>
            <person name="Heidelberg J.F."/>
            <person name="DeLong E.F."/>
        </authorList>
    </citation>
    <scope>NUCLEOTIDE SEQUENCE</scope>
</reference>
<organism evidence="1">
    <name type="scientific">uncultured marine proteobacterium ANT32C12</name>
    <dbReference type="NCBI Taxonomy" id="248048"/>
    <lineage>
        <taxon>Bacteria</taxon>
        <taxon>Pseudomonadati</taxon>
        <taxon>Pseudomonadota</taxon>
        <taxon>environmental samples</taxon>
    </lineage>
</organism>
<protein>
    <recommendedName>
        <fullName evidence="2">Glycosyltransferase</fullName>
    </recommendedName>
</protein>
<dbReference type="EMBL" id="AY372453">
    <property type="protein sequence ID" value="AAR05244.1"/>
    <property type="molecule type" value="Genomic_DNA"/>
</dbReference>
<proteinExistence type="predicted"/>
<dbReference type="CAZy" id="GT60">
    <property type="family name" value="Glycosyltransferase Family 60"/>
</dbReference>
<dbReference type="PANTHER" id="PTHR34496:SF10">
    <property type="entry name" value="GLCNAC TRANSFERASE"/>
    <property type="match status" value="1"/>
</dbReference>
<reference evidence="1" key="1">
    <citation type="journal article" date="2003" name="Proc. Natl. Acad. Sci. U.S.A.">
        <title>Proteorhodopsin genes are distributed among divergent marine bacterial taxa.</title>
        <authorList>
            <person name="De La Torre J.R."/>
            <person name="Christianson L.M."/>
            <person name="Beja O."/>
            <person name="Suzuki M.T."/>
            <person name="Karl D.M."/>
            <person name="Heidelberg J."/>
            <person name="DeLong E.F."/>
        </authorList>
    </citation>
    <scope>NUCLEOTIDE SEQUENCE</scope>
</reference>
<dbReference type="InterPro" id="IPR029044">
    <property type="entry name" value="Nucleotide-diphossugar_trans"/>
</dbReference>
<gene>
    <name evidence="1" type="ORF">ANT32C12.30</name>
</gene>
<dbReference type="PANTHER" id="PTHR34496">
    <property type="entry name" value="GLCNAC TRANSFERASE-RELATED"/>
    <property type="match status" value="1"/>
</dbReference>
<accession>Q6UCZ6</accession>